<protein>
    <submittedName>
        <fullName evidence="2">Nucleotidyltransferase domain-containing protein</fullName>
    </submittedName>
</protein>
<proteinExistence type="predicted"/>
<evidence type="ECO:0000313" key="2">
    <source>
        <dbReference type="EMBL" id="MCH7321922.1"/>
    </source>
</evidence>
<sequence length="240" mass="28044">MHNNKRLEPLNAARQFVEKYFPNCQAALLAGSVVRGEATTTSDLDIVIFDNEVKKPYRESFIEFEWPIEVFVHNLTSYKNYFTMDYERARPSLQKMLVEGIVVKDDGIVEQIKKEAQQILENGPQHWSLQTIDAKRYFIKDVLDDFIGCTTIHEELFIVNMLAELISEFILRTNNKWVGTSKWVFRLLKAHDEQLALQFFEAFNFYYETKDKTQIITFVDNVLEPFGGRLFEGFSMGKAK</sequence>
<dbReference type="CDD" id="cd05403">
    <property type="entry name" value="NT_KNTase_like"/>
    <property type="match status" value="1"/>
</dbReference>
<reference evidence="2 3" key="1">
    <citation type="submission" date="2022-03" db="EMBL/GenBank/DDBJ databases">
        <authorList>
            <person name="Jo J.-H."/>
            <person name="Im W.-T."/>
        </authorList>
    </citation>
    <scope>NUCLEOTIDE SEQUENCE [LARGE SCALE GENOMIC DNA]</scope>
    <source>
        <strain evidence="2 3">MA9</strain>
    </source>
</reference>
<dbReference type="Gene3D" id="3.30.460.10">
    <property type="entry name" value="Beta Polymerase, domain 2"/>
    <property type="match status" value="1"/>
</dbReference>
<dbReference type="SUPFAM" id="SSF81301">
    <property type="entry name" value="Nucleotidyltransferase"/>
    <property type="match status" value="1"/>
</dbReference>
<comment type="caution">
    <text evidence="2">The sequence shown here is derived from an EMBL/GenBank/DDBJ whole genome shotgun (WGS) entry which is preliminary data.</text>
</comment>
<dbReference type="Pfam" id="PF01909">
    <property type="entry name" value="NTP_transf_2"/>
    <property type="match status" value="1"/>
</dbReference>
<evidence type="ECO:0000259" key="1">
    <source>
        <dbReference type="Pfam" id="PF01909"/>
    </source>
</evidence>
<dbReference type="InterPro" id="IPR043519">
    <property type="entry name" value="NT_sf"/>
</dbReference>
<evidence type="ECO:0000313" key="3">
    <source>
        <dbReference type="Proteomes" id="UP001316087"/>
    </source>
</evidence>
<feature type="domain" description="Polymerase nucleotidyl transferase" evidence="1">
    <location>
        <begin position="13"/>
        <end position="66"/>
    </location>
</feature>
<keyword evidence="3" id="KW-1185">Reference proteome</keyword>
<dbReference type="Proteomes" id="UP001316087">
    <property type="component" value="Unassembled WGS sequence"/>
</dbReference>
<gene>
    <name evidence="2" type="ORF">LZ480_08450</name>
</gene>
<organism evidence="2 3">
    <name type="scientific">Solibacillus palustris</name>
    <dbReference type="NCBI Taxonomy" id="2908203"/>
    <lineage>
        <taxon>Bacteria</taxon>
        <taxon>Bacillati</taxon>
        <taxon>Bacillota</taxon>
        <taxon>Bacilli</taxon>
        <taxon>Bacillales</taxon>
        <taxon>Caryophanaceae</taxon>
        <taxon>Solibacillus</taxon>
    </lineage>
</organism>
<dbReference type="RefSeq" id="WP_241368972.1">
    <property type="nucleotide sequence ID" value="NZ_JAKZFC010000002.1"/>
</dbReference>
<dbReference type="EMBL" id="JAKZFC010000002">
    <property type="protein sequence ID" value="MCH7321922.1"/>
    <property type="molecule type" value="Genomic_DNA"/>
</dbReference>
<name>A0ABS9UC51_9BACL</name>
<dbReference type="InterPro" id="IPR002934">
    <property type="entry name" value="Polymerase_NTP_transf_dom"/>
</dbReference>
<accession>A0ABS9UC51</accession>